<accession>A0A7X9UAN8</accession>
<feature type="compositionally biased region" description="Low complexity" evidence="1">
    <location>
        <begin position="86"/>
        <end position="98"/>
    </location>
</feature>
<sequence>MSRHHDSNIDPFNAGEPVMPEDTQPDDFPGDACSFADKDYSAPRKRPDAYRAPTDNSPASVADKRTHRAWKAAFKTRDGKTNQKPRASNHTKSSSSKTTGRRSKLAIFILIVFIFAVAGNLLDNTFFDESPFAPFEDETFDHSRARQLDPSELNEEESTVYDVTCQTLSALQDNENVRERICNNLSQELKNSYGYDAEDLGIDPTIYANKLLGNFTYQIDSVYAFTDNEDPADNRGTAFFDYFVPSAYDFDETFHEELSEYLYDEGLSSAHSQLTDAQKERVREIYNDALNEIENDDTESSYGSLEFSYDDASNTFSLKEQSFNELVDSAFQLF</sequence>
<evidence type="ECO:0000313" key="4">
    <source>
        <dbReference type="Proteomes" id="UP000546970"/>
    </source>
</evidence>
<keyword evidence="4" id="KW-1185">Reference proteome</keyword>
<reference evidence="3 4" key="1">
    <citation type="submission" date="2020-04" db="EMBL/GenBank/DDBJ databases">
        <title>Collinsella sp. KGMB02528 nov., an anaerobic actinobacterium isolated from human feces.</title>
        <authorList>
            <person name="Han K.-I."/>
            <person name="Eom M.K."/>
            <person name="Kim J.-S."/>
            <person name="Lee K.C."/>
            <person name="Suh M.K."/>
            <person name="Park S.-H."/>
            <person name="Lee J.H."/>
            <person name="Kang S.W."/>
            <person name="Park J.-E."/>
            <person name="Oh B.S."/>
            <person name="Yu S.Y."/>
            <person name="Choi S.-H."/>
            <person name="Lee D.H."/>
            <person name="Yoon H."/>
            <person name="Kim B.-Y."/>
            <person name="Lee J.H."/>
            <person name="Lee J.-S."/>
        </authorList>
    </citation>
    <scope>NUCLEOTIDE SEQUENCE [LARGE SCALE GENOMIC DNA]</scope>
    <source>
        <strain evidence="3 4">KGMB02528</strain>
    </source>
</reference>
<keyword evidence="2" id="KW-1133">Transmembrane helix</keyword>
<evidence type="ECO:0000256" key="2">
    <source>
        <dbReference type="SAM" id="Phobius"/>
    </source>
</evidence>
<organism evidence="3 4">
    <name type="scientific">Collinsella acetigenes</name>
    <dbReference type="NCBI Taxonomy" id="2713419"/>
    <lineage>
        <taxon>Bacteria</taxon>
        <taxon>Bacillati</taxon>
        <taxon>Actinomycetota</taxon>
        <taxon>Coriobacteriia</taxon>
        <taxon>Coriobacteriales</taxon>
        <taxon>Coriobacteriaceae</taxon>
        <taxon>Collinsella</taxon>
    </lineage>
</organism>
<evidence type="ECO:0000313" key="3">
    <source>
        <dbReference type="EMBL" id="NMF54900.1"/>
    </source>
</evidence>
<protein>
    <submittedName>
        <fullName evidence="3">Uncharacterized protein</fullName>
    </submittedName>
</protein>
<proteinExistence type="predicted"/>
<evidence type="ECO:0000256" key="1">
    <source>
        <dbReference type="SAM" id="MobiDB-lite"/>
    </source>
</evidence>
<feature type="compositionally biased region" description="Basic and acidic residues" evidence="1">
    <location>
        <begin position="36"/>
        <end position="49"/>
    </location>
</feature>
<keyword evidence="2" id="KW-0472">Membrane</keyword>
<name>A0A7X9UAN8_9ACTN</name>
<gene>
    <name evidence="3" type="ORF">HF320_00925</name>
</gene>
<dbReference type="Proteomes" id="UP000546970">
    <property type="component" value="Unassembled WGS sequence"/>
</dbReference>
<dbReference type="RefSeq" id="WP_169276671.1">
    <property type="nucleotide sequence ID" value="NZ_JABBCP010000001.1"/>
</dbReference>
<dbReference type="AlphaFoldDB" id="A0A7X9UAN8"/>
<dbReference type="EMBL" id="JABBCP010000001">
    <property type="protein sequence ID" value="NMF54900.1"/>
    <property type="molecule type" value="Genomic_DNA"/>
</dbReference>
<feature type="region of interest" description="Disordered" evidence="1">
    <location>
        <begin position="1"/>
        <end position="98"/>
    </location>
</feature>
<feature type="transmembrane region" description="Helical" evidence="2">
    <location>
        <begin position="105"/>
        <end position="122"/>
    </location>
</feature>
<keyword evidence="2" id="KW-0812">Transmembrane</keyword>
<comment type="caution">
    <text evidence="3">The sequence shown here is derived from an EMBL/GenBank/DDBJ whole genome shotgun (WGS) entry which is preliminary data.</text>
</comment>